<dbReference type="PANTHER" id="PTHR47990">
    <property type="entry name" value="2-OXOGLUTARATE (2OG) AND FE(II)-DEPENDENT OXYGENASE SUPERFAMILY PROTEIN-RELATED"/>
    <property type="match status" value="1"/>
</dbReference>
<accession>A0ABR4HF40</accession>
<keyword evidence="2" id="KW-0560">Oxidoreductase</keyword>
<dbReference type="InterPro" id="IPR027443">
    <property type="entry name" value="IPNS-like_sf"/>
</dbReference>
<keyword evidence="2" id="KW-0408">Iron</keyword>
<keyword evidence="5" id="KW-1185">Reference proteome</keyword>
<feature type="domain" description="Fe2OG dioxygenase" evidence="3">
    <location>
        <begin position="196"/>
        <end position="301"/>
    </location>
</feature>
<gene>
    <name evidence="4" type="ORF">BDW59DRAFT_167302</name>
</gene>
<keyword evidence="2" id="KW-0479">Metal-binding</keyword>
<dbReference type="PRINTS" id="PR00682">
    <property type="entry name" value="IPNSYNTHASE"/>
</dbReference>
<dbReference type="InterPro" id="IPR050231">
    <property type="entry name" value="Iron_ascorbate_oxido_reductase"/>
</dbReference>
<dbReference type="EMBL" id="JBFXLS010000131">
    <property type="protein sequence ID" value="KAL2814099.1"/>
    <property type="molecule type" value="Genomic_DNA"/>
</dbReference>
<dbReference type="InterPro" id="IPR026992">
    <property type="entry name" value="DIOX_N"/>
</dbReference>
<name>A0ABR4HF40_9EURO</name>
<comment type="similarity">
    <text evidence="1 2">Belongs to the iron/ascorbate-dependent oxidoreductase family.</text>
</comment>
<protein>
    <submittedName>
        <fullName evidence="4">Clavaminate synthase-like protein</fullName>
    </submittedName>
</protein>
<evidence type="ECO:0000313" key="5">
    <source>
        <dbReference type="Proteomes" id="UP001610335"/>
    </source>
</evidence>
<dbReference type="Proteomes" id="UP001610335">
    <property type="component" value="Unassembled WGS sequence"/>
</dbReference>
<evidence type="ECO:0000259" key="3">
    <source>
        <dbReference type="PROSITE" id="PS51471"/>
    </source>
</evidence>
<evidence type="ECO:0000313" key="4">
    <source>
        <dbReference type="EMBL" id="KAL2814099.1"/>
    </source>
</evidence>
<dbReference type="InterPro" id="IPR005123">
    <property type="entry name" value="Oxoglu/Fe-dep_dioxygenase_dom"/>
</dbReference>
<evidence type="ECO:0000256" key="1">
    <source>
        <dbReference type="ARBA" id="ARBA00008056"/>
    </source>
</evidence>
<dbReference type="PROSITE" id="PS51471">
    <property type="entry name" value="FE2OG_OXY"/>
    <property type="match status" value="1"/>
</dbReference>
<dbReference type="SUPFAM" id="SSF51197">
    <property type="entry name" value="Clavaminate synthase-like"/>
    <property type="match status" value="1"/>
</dbReference>
<comment type="caution">
    <text evidence="4">The sequence shown here is derived from an EMBL/GenBank/DDBJ whole genome shotgun (WGS) entry which is preliminary data.</text>
</comment>
<reference evidence="4 5" key="1">
    <citation type="submission" date="2024-07" db="EMBL/GenBank/DDBJ databases">
        <title>Section-level genome sequencing and comparative genomics of Aspergillus sections Usti and Cavernicolus.</title>
        <authorList>
            <consortium name="Lawrence Berkeley National Laboratory"/>
            <person name="Nybo J.L."/>
            <person name="Vesth T.C."/>
            <person name="Theobald S."/>
            <person name="Frisvad J.C."/>
            <person name="Larsen T.O."/>
            <person name="Kjaerboelling I."/>
            <person name="Rothschild-Mancinelli K."/>
            <person name="Lyhne E.K."/>
            <person name="Kogle M.E."/>
            <person name="Barry K."/>
            <person name="Clum A."/>
            <person name="Na H."/>
            <person name="Ledsgaard L."/>
            <person name="Lin J."/>
            <person name="Lipzen A."/>
            <person name="Kuo A."/>
            <person name="Riley R."/>
            <person name="Mondo S."/>
            <person name="LaButti K."/>
            <person name="Haridas S."/>
            <person name="Pangalinan J."/>
            <person name="Salamov A.A."/>
            <person name="Simmons B.A."/>
            <person name="Magnuson J.K."/>
            <person name="Chen J."/>
            <person name="Drula E."/>
            <person name="Henrissat B."/>
            <person name="Wiebenga A."/>
            <person name="Lubbers R.J."/>
            <person name="Gomes A.C."/>
            <person name="Makela M.R."/>
            <person name="Stajich J."/>
            <person name="Grigoriev I.V."/>
            <person name="Mortensen U.H."/>
            <person name="De vries R.P."/>
            <person name="Baker S.E."/>
            <person name="Andersen M.R."/>
        </authorList>
    </citation>
    <scope>NUCLEOTIDE SEQUENCE [LARGE SCALE GENOMIC DNA]</scope>
    <source>
        <strain evidence="4 5">CBS 600.67</strain>
    </source>
</reference>
<organism evidence="4 5">
    <name type="scientific">Aspergillus cavernicola</name>
    <dbReference type="NCBI Taxonomy" id="176166"/>
    <lineage>
        <taxon>Eukaryota</taxon>
        <taxon>Fungi</taxon>
        <taxon>Dikarya</taxon>
        <taxon>Ascomycota</taxon>
        <taxon>Pezizomycotina</taxon>
        <taxon>Eurotiomycetes</taxon>
        <taxon>Eurotiomycetidae</taxon>
        <taxon>Eurotiales</taxon>
        <taxon>Aspergillaceae</taxon>
        <taxon>Aspergillus</taxon>
        <taxon>Aspergillus subgen. Nidulantes</taxon>
    </lineage>
</organism>
<evidence type="ECO:0000256" key="2">
    <source>
        <dbReference type="RuleBase" id="RU003682"/>
    </source>
</evidence>
<dbReference type="Pfam" id="PF03171">
    <property type="entry name" value="2OG-FeII_Oxy"/>
    <property type="match status" value="1"/>
</dbReference>
<dbReference type="Pfam" id="PF14226">
    <property type="entry name" value="DIOX_N"/>
    <property type="match status" value="1"/>
</dbReference>
<dbReference type="Gene3D" id="2.60.120.330">
    <property type="entry name" value="B-lactam Antibiotic, Isopenicillin N Synthase, Chain"/>
    <property type="match status" value="1"/>
</dbReference>
<proteinExistence type="inferred from homology"/>
<dbReference type="InterPro" id="IPR044861">
    <property type="entry name" value="IPNS-like_FE2OG_OXY"/>
</dbReference>
<sequence>MSSSIKQLELGGDSVEGDIQNIPIIDLFALNSRNSQDRQNLAEQVYKACTQVGFFYIKNHGISKELIAALHEEARLFFALPEEQKMEYYVGKSKKYRGYMPLYTEQPTGIDEPDPATQPTTGAFSESFDIGYELSADPERTVDDVLPPDIYSLYGENQWPSDSILFDFQKTYLTYFREALSLSRKLMRVFALALDMEEDFFDPMMKYPGVASRMLHYPPQPVEGEADYECFTILSQDNVPALQVRNKQGEWILAPPIPGTMVVNIADCLSIWTNRKFKSTIHRVANMTGQERYSIPFFFGVDYNTTVSVLENCISDERPACKEPFKAGEFVRAQLAKAYVGYSGEA</sequence>